<proteinExistence type="predicted"/>
<evidence type="ECO:0000313" key="4">
    <source>
        <dbReference type="Proteomes" id="UP001595530"/>
    </source>
</evidence>
<dbReference type="RefSeq" id="WP_390331318.1">
    <property type="nucleotide sequence ID" value="NZ_JBHRTP010000022.1"/>
</dbReference>
<organism evidence="3 4">
    <name type="scientific">Undibacterium arcticum</name>
    <dbReference type="NCBI Taxonomy" id="1762892"/>
    <lineage>
        <taxon>Bacteria</taxon>
        <taxon>Pseudomonadati</taxon>
        <taxon>Pseudomonadota</taxon>
        <taxon>Betaproteobacteria</taxon>
        <taxon>Burkholderiales</taxon>
        <taxon>Oxalobacteraceae</taxon>
        <taxon>Undibacterium</taxon>
    </lineage>
</organism>
<evidence type="ECO:0000313" key="3">
    <source>
        <dbReference type="EMBL" id="MFC3107924.1"/>
    </source>
</evidence>
<dbReference type="EMBL" id="JBHRTP010000022">
    <property type="protein sequence ID" value="MFC3107924.1"/>
    <property type="molecule type" value="Genomic_DNA"/>
</dbReference>
<dbReference type="Pfam" id="PF13343">
    <property type="entry name" value="SBP_bac_6"/>
    <property type="match status" value="1"/>
</dbReference>
<evidence type="ECO:0000256" key="2">
    <source>
        <dbReference type="SAM" id="SignalP"/>
    </source>
</evidence>
<dbReference type="Gene3D" id="3.40.190.10">
    <property type="entry name" value="Periplasmic binding protein-like II"/>
    <property type="match status" value="2"/>
</dbReference>
<accession>A0ABV7F1A1</accession>
<dbReference type="PANTHER" id="PTHR30006">
    <property type="entry name" value="THIAMINE-BINDING PERIPLASMIC PROTEIN-RELATED"/>
    <property type="match status" value="1"/>
</dbReference>
<feature type="chain" id="PRO_5045140792" evidence="2">
    <location>
        <begin position="29"/>
        <end position="374"/>
    </location>
</feature>
<keyword evidence="1 2" id="KW-0732">Signal</keyword>
<feature type="signal peptide" evidence="2">
    <location>
        <begin position="1"/>
        <end position="28"/>
    </location>
</feature>
<comment type="caution">
    <text evidence="3">The sequence shown here is derived from an EMBL/GenBank/DDBJ whole genome shotgun (WGS) entry which is preliminary data.</text>
</comment>
<dbReference type="SUPFAM" id="SSF53850">
    <property type="entry name" value="Periplasmic binding protein-like II"/>
    <property type="match status" value="1"/>
</dbReference>
<gene>
    <name evidence="3" type="ORF">ACFOFO_08115</name>
</gene>
<name>A0ABV7F1A1_9BURK</name>
<protein>
    <submittedName>
        <fullName evidence="3">ABC transporter substrate-binding protein</fullName>
    </submittedName>
</protein>
<evidence type="ECO:0000256" key="1">
    <source>
        <dbReference type="ARBA" id="ARBA00022729"/>
    </source>
</evidence>
<dbReference type="Proteomes" id="UP001595530">
    <property type="component" value="Unassembled WGS sequence"/>
</dbReference>
<reference evidence="4" key="1">
    <citation type="journal article" date="2019" name="Int. J. Syst. Evol. Microbiol.">
        <title>The Global Catalogue of Microorganisms (GCM) 10K type strain sequencing project: providing services to taxonomists for standard genome sequencing and annotation.</title>
        <authorList>
            <consortium name="The Broad Institute Genomics Platform"/>
            <consortium name="The Broad Institute Genome Sequencing Center for Infectious Disease"/>
            <person name="Wu L."/>
            <person name="Ma J."/>
        </authorList>
    </citation>
    <scope>NUCLEOTIDE SEQUENCE [LARGE SCALE GENOMIC DNA]</scope>
    <source>
        <strain evidence="4">KCTC 42986</strain>
    </source>
</reference>
<dbReference type="PANTHER" id="PTHR30006:SF25">
    <property type="entry name" value="PHOSPHOGLYCERATE TRANSPORT REGULATORY PROTEIN PGTC"/>
    <property type="match status" value="1"/>
</dbReference>
<keyword evidence="4" id="KW-1185">Reference proteome</keyword>
<sequence>MFSKSLIATVVGSALATLIAATAISASAQVPAAYPANYPADYTKIIEGAKKEGKLVIYSATDSKAAEPLIKDFSALYPGVKVEYNDMNSTEVYNRFISEAAAGGATADLLWSSAMDLQVKLVSDGYGLAYKSPEAAAIPAWANWKDMAYGTTFEPIGFVYNKRLVPADEVPTSHDDFVKLISSKADKYKNKVTTYDIEKSGVGFAFITQDAIDNPKFWELAKALGDAGVRVQSSTGTMLERISSGENLIGYNILGSYALVRAKKDPSIGVVFPKDYTLVLSRVMFVNKSAKNINAAKLWLDYTLSKRGQTVIANESQLYAIRADVKGETTSADLIKQYGASLKPLPVSPALLQYLDQAKRLAFLKQWKDAAGKK</sequence>